<evidence type="ECO:0000313" key="3">
    <source>
        <dbReference type="Proteomes" id="UP000676079"/>
    </source>
</evidence>
<protein>
    <submittedName>
        <fullName evidence="2">Uncharacterized protein</fullName>
    </submittedName>
</protein>
<sequence>MASSYDYQLPFHINQVWDMLPHAVQRTRGSSTRGNPMPGGGYRYTFSTDFNLVSYGHNVYIELSPHPQGTNLRVTPKLKFGLVDFEGSDIAASLRDHLFNMLRHQGGRPPGPGAPGQAPNGQGRPGPPPAHGGHAPPPPGHGRPGPPPAQGGYGPPPGTATPAPRPGTAATGLPTARAGTARAGSGTGHGRGARRGRSPVRSRERRRRQPPAPRPRAQPSPDDRPAASGSSPAAR</sequence>
<dbReference type="RefSeq" id="WP_220564563.1">
    <property type="nucleotide sequence ID" value="NZ_CP074133.1"/>
</dbReference>
<gene>
    <name evidence="2" type="ORF">KGD84_02805</name>
</gene>
<feature type="compositionally biased region" description="Low complexity" evidence="1">
    <location>
        <begin position="219"/>
        <end position="235"/>
    </location>
</feature>
<feature type="region of interest" description="Disordered" evidence="1">
    <location>
        <begin position="102"/>
        <end position="235"/>
    </location>
</feature>
<evidence type="ECO:0000256" key="1">
    <source>
        <dbReference type="SAM" id="MobiDB-lite"/>
    </source>
</evidence>
<proteinExistence type="predicted"/>
<feature type="compositionally biased region" description="Pro residues" evidence="1">
    <location>
        <begin position="125"/>
        <end position="165"/>
    </location>
</feature>
<accession>A0ABX8BM77</accession>
<evidence type="ECO:0000313" key="2">
    <source>
        <dbReference type="EMBL" id="QUX23340.1"/>
    </source>
</evidence>
<reference evidence="2 3" key="1">
    <citation type="submission" date="2021-05" db="EMBL/GenBank/DDBJ databases">
        <title>Direct Submission.</title>
        <authorList>
            <person name="Li K."/>
            <person name="Gao J."/>
        </authorList>
    </citation>
    <scope>NUCLEOTIDE SEQUENCE [LARGE SCALE GENOMIC DNA]</scope>
    <source>
        <strain evidence="2 3">Mg02</strain>
    </source>
</reference>
<feature type="compositionally biased region" description="Basic residues" evidence="1">
    <location>
        <begin position="191"/>
        <end position="209"/>
    </location>
</feature>
<dbReference type="Proteomes" id="UP000676079">
    <property type="component" value="Chromosome"/>
</dbReference>
<organism evidence="2 3">
    <name type="scientific">Nocardiopsis changdeensis</name>
    <dbReference type="NCBI Taxonomy" id="2831969"/>
    <lineage>
        <taxon>Bacteria</taxon>
        <taxon>Bacillati</taxon>
        <taxon>Actinomycetota</taxon>
        <taxon>Actinomycetes</taxon>
        <taxon>Streptosporangiales</taxon>
        <taxon>Nocardiopsidaceae</taxon>
        <taxon>Nocardiopsis</taxon>
    </lineage>
</organism>
<keyword evidence="3" id="KW-1185">Reference proteome</keyword>
<dbReference type="EMBL" id="CP074133">
    <property type="protein sequence ID" value="QUX23340.1"/>
    <property type="molecule type" value="Genomic_DNA"/>
</dbReference>
<name>A0ABX8BM77_9ACTN</name>
<feature type="compositionally biased region" description="Low complexity" evidence="1">
    <location>
        <begin position="166"/>
        <end position="184"/>
    </location>
</feature>